<dbReference type="Proteomes" id="UP000198775">
    <property type="component" value="Unassembled WGS sequence"/>
</dbReference>
<accession>A0A1H8H3C4</accession>
<keyword evidence="2" id="KW-1185">Reference proteome</keyword>
<proteinExistence type="predicted"/>
<reference evidence="2" key="1">
    <citation type="submission" date="2016-10" db="EMBL/GenBank/DDBJ databases">
        <authorList>
            <person name="Varghese N."/>
            <person name="Submissions S."/>
        </authorList>
    </citation>
    <scope>NUCLEOTIDE SEQUENCE [LARGE SCALE GENOMIC DNA]</scope>
    <source>
        <strain evidence="2">IBRC-M 10043</strain>
    </source>
</reference>
<dbReference type="AlphaFoldDB" id="A0A1H8H3C4"/>
<protein>
    <submittedName>
        <fullName evidence="1">Uncharacterized protein</fullName>
    </submittedName>
</protein>
<dbReference type="EMBL" id="FOCX01000003">
    <property type="protein sequence ID" value="SEN50852.1"/>
    <property type="molecule type" value="Genomic_DNA"/>
</dbReference>
<gene>
    <name evidence="1" type="ORF">SAMN05216388_1003282</name>
</gene>
<sequence length="33" mass="3929">MTWADLFDRADEYDVDLVTIRERLAARRGDEDD</sequence>
<evidence type="ECO:0000313" key="1">
    <source>
        <dbReference type="EMBL" id="SEN50852.1"/>
    </source>
</evidence>
<name>A0A1H8H3C4_9EURY</name>
<organism evidence="1 2">
    <name type="scientific">Halorientalis persicus</name>
    <dbReference type="NCBI Taxonomy" id="1367881"/>
    <lineage>
        <taxon>Archaea</taxon>
        <taxon>Methanobacteriati</taxon>
        <taxon>Methanobacteriota</taxon>
        <taxon>Stenosarchaea group</taxon>
        <taxon>Halobacteria</taxon>
        <taxon>Halobacteriales</taxon>
        <taxon>Haloarculaceae</taxon>
        <taxon>Halorientalis</taxon>
    </lineage>
</organism>
<evidence type="ECO:0000313" key="2">
    <source>
        <dbReference type="Proteomes" id="UP000198775"/>
    </source>
</evidence>